<dbReference type="Proteomes" id="UP000070501">
    <property type="component" value="Unassembled WGS sequence"/>
</dbReference>
<evidence type="ECO:0000313" key="3">
    <source>
        <dbReference type="Proteomes" id="UP000070501"/>
    </source>
</evidence>
<keyword evidence="1" id="KW-0472">Membrane</keyword>
<proteinExistence type="predicted"/>
<dbReference type="Pfam" id="PF14087">
    <property type="entry name" value="DUF4267"/>
    <property type="match status" value="1"/>
</dbReference>
<name>A0A136JCH1_9PEZI</name>
<keyword evidence="3" id="KW-1185">Reference proteome</keyword>
<gene>
    <name evidence="2" type="ORF">Micbo1qcDRAFT_202665</name>
</gene>
<reference evidence="3" key="1">
    <citation type="submission" date="2016-02" db="EMBL/GenBank/DDBJ databases">
        <title>Draft genome sequence of Microdochium bolleyi, a fungal endophyte of beachgrass.</title>
        <authorList>
            <consortium name="DOE Joint Genome Institute"/>
            <person name="David A.S."/>
            <person name="May G."/>
            <person name="Haridas S."/>
            <person name="Lim J."/>
            <person name="Wang M."/>
            <person name="Labutti K."/>
            <person name="Lipzen A."/>
            <person name="Barry K."/>
            <person name="Grigoriev I.V."/>
        </authorList>
    </citation>
    <scope>NUCLEOTIDE SEQUENCE [LARGE SCALE GENOMIC DNA]</scope>
    <source>
        <strain evidence="3">J235TASD1</strain>
    </source>
</reference>
<evidence type="ECO:0000256" key="1">
    <source>
        <dbReference type="SAM" id="Phobius"/>
    </source>
</evidence>
<dbReference type="OrthoDB" id="5216128at2759"/>
<feature type="transmembrane region" description="Helical" evidence="1">
    <location>
        <begin position="113"/>
        <end position="131"/>
    </location>
</feature>
<feature type="transmembrane region" description="Helical" evidence="1">
    <location>
        <begin position="12"/>
        <end position="30"/>
    </location>
</feature>
<feature type="transmembrane region" description="Helical" evidence="1">
    <location>
        <begin position="84"/>
        <end position="101"/>
    </location>
</feature>
<dbReference type="InterPro" id="IPR025363">
    <property type="entry name" value="DUF4267"/>
</dbReference>
<keyword evidence="1" id="KW-0812">Transmembrane</keyword>
<sequence>MPSSWTSTVLRLLSVAVGLIPIGFAINWYFSTASGLSFFHLVPPAPGTPHAATVDCLGSVVGVRNLALGVSIVAAALWREKRTLGVLYCMFAVIAGVDGVATNSAAGEGGGDHYGYIWLVAGLGVANLWTAGRR</sequence>
<evidence type="ECO:0000313" key="2">
    <source>
        <dbReference type="EMBL" id="KXJ94862.1"/>
    </source>
</evidence>
<dbReference type="EMBL" id="KQ964247">
    <property type="protein sequence ID" value="KXJ94862.1"/>
    <property type="molecule type" value="Genomic_DNA"/>
</dbReference>
<dbReference type="AlphaFoldDB" id="A0A136JCH1"/>
<feature type="transmembrane region" description="Helical" evidence="1">
    <location>
        <begin position="50"/>
        <end position="77"/>
    </location>
</feature>
<protein>
    <submittedName>
        <fullName evidence="2">Uncharacterized protein</fullName>
    </submittedName>
</protein>
<dbReference type="InParanoid" id="A0A136JCH1"/>
<accession>A0A136JCH1</accession>
<organism evidence="2 3">
    <name type="scientific">Microdochium bolleyi</name>
    <dbReference type="NCBI Taxonomy" id="196109"/>
    <lineage>
        <taxon>Eukaryota</taxon>
        <taxon>Fungi</taxon>
        <taxon>Dikarya</taxon>
        <taxon>Ascomycota</taxon>
        <taxon>Pezizomycotina</taxon>
        <taxon>Sordariomycetes</taxon>
        <taxon>Xylariomycetidae</taxon>
        <taxon>Xylariales</taxon>
        <taxon>Microdochiaceae</taxon>
        <taxon>Microdochium</taxon>
    </lineage>
</organism>
<keyword evidence="1" id="KW-1133">Transmembrane helix</keyword>